<proteinExistence type="predicted"/>
<keyword evidence="3" id="KW-1185">Reference proteome</keyword>
<dbReference type="AlphaFoldDB" id="G4Q8Z4"/>
<dbReference type="PATRIC" id="fig|568816.4.peg.439"/>
<organism evidence="2 3">
    <name type="scientific">Acidaminococcus intestini (strain RyC-MR95)</name>
    <dbReference type="NCBI Taxonomy" id="568816"/>
    <lineage>
        <taxon>Bacteria</taxon>
        <taxon>Bacillati</taxon>
        <taxon>Bacillota</taxon>
        <taxon>Negativicutes</taxon>
        <taxon>Acidaminococcales</taxon>
        <taxon>Acidaminococcaceae</taxon>
        <taxon>Acidaminococcus</taxon>
    </lineage>
</organism>
<evidence type="ECO:0000313" key="2">
    <source>
        <dbReference type="EMBL" id="AEQ21692.1"/>
    </source>
</evidence>
<dbReference type="Proteomes" id="UP000007093">
    <property type="component" value="Chromosome"/>
</dbReference>
<feature type="transmembrane region" description="Helical" evidence="1">
    <location>
        <begin position="98"/>
        <end position="120"/>
    </location>
</feature>
<accession>G4Q8Z4</accession>
<feature type="transmembrane region" description="Helical" evidence="1">
    <location>
        <begin position="50"/>
        <end position="68"/>
    </location>
</feature>
<dbReference type="HOGENOM" id="CLU_135009_0_0_9"/>
<dbReference type="EMBL" id="CP003058">
    <property type="protein sequence ID" value="AEQ21692.1"/>
    <property type="molecule type" value="Genomic_DNA"/>
</dbReference>
<dbReference type="InParanoid" id="G4Q8Z4"/>
<keyword evidence="1" id="KW-1133">Transmembrane helix</keyword>
<evidence type="ECO:0000256" key="1">
    <source>
        <dbReference type="SAM" id="Phobius"/>
    </source>
</evidence>
<dbReference type="eggNOG" id="ENOG5032SXN">
    <property type="taxonomic scope" value="Bacteria"/>
</dbReference>
<protein>
    <submittedName>
        <fullName evidence="2">Uncharacterized protein</fullName>
    </submittedName>
</protein>
<name>G4Q8Z4_ACIIR</name>
<gene>
    <name evidence="2" type="ordered locus">Acin_0450</name>
</gene>
<dbReference type="KEGG" id="ain:Acin_0450"/>
<keyword evidence="1" id="KW-0472">Membrane</keyword>
<feature type="transmembrane region" description="Helical" evidence="1">
    <location>
        <begin position="6"/>
        <end position="29"/>
    </location>
</feature>
<evidence type="ECO:0000313" key="3">
    <source>
        <dbReference type="Proteomes" id="UP000007093"/>
    </source>
</evidence>
<keyword evidence="1" id="KW-0812">Transmembrane</keyword>
<reference evidence="2 3" key="1">
    <citation type="journal article" date="2011" name="J. Bacteriol.">
        <title>Complete genome sequence of Acidaminococcus intestini RYC-MR95, a Gram-negative bacterium from the phylum Firmicutes.</title>
        <authorList>
            <person name="D'Auria G."/>
            <person name="Galan J.C."/>
            <person name="Rodriguez-Alcayna M."/>
            <person name="Moya A."/>
            <person name="Baquero F."/>
            <person name="Latorre A."/>
        </authorList>
    </citation>
    <scope>NUCLEOTIDE SEQUENCE [LARGE SCALE GENOMIC DNA]</scope>
    <source>
        <strain evidence="2 3">RyC-MR95</strain>
    </source>
</reference>
<sequence length="135" mass="14547">MLREVIIMACFIVPAAEAIAVTAATKLLGHKKAEKNSSVRTLFVTEKLGWLNKMLWGGSALLAFEHLWHGEVVPFFPFLSAMESAEETASMLHEMGTVGAGMALMVTGVWIGMVAVSRVLEKKALREAKSAGSEA</sequence>
<dbReference type="STRING" id="568816.Acin_0450"/>